<feature type="region of interest" description="Disordered" evidence="1">
    <location>
        <begin position="1"/>
        <end position="25"/>
    </location>
</feature>
<keyword evidence="3" id="KW-1185">Reference proteome</keyword>
<proteinExistence type="predicted"/>
<name>A0ABV0MRW0_9TELE</name>
<evidence type="ECO:0008006" key="4">
    <source>
        <dbReference type="Google" id="ProtNLM"/>
    </source>
</evidence>
<feature type="region of interest" description="Disordered" evidence="1">
    <location>
        <begin position="57"/>
        <end position="90"/>
    </location>
</feature>
<feature type="compositionally biased region" description="Polar residues" evidence="1">
    <location>
        <begin position="11"/>
        <end position="25"/>
    </location>
</feature>
<comment type="caution">
    <text evidence="2">The sequence shown here is derived from an EMBL/GenBank/DDBJ whole genome shotgun (WGS) entry which is preliminary data.</text>
</comment>
<sequence>SSRISAFPSHTAPTTQPQQSHDGTPWTVQQRWLCMRVPAGLFLSPALLKRPAIHVSTVPRWPQTLPPNAKPASWEHPRFSAPPSKQPRPH</sequence>
<accession>A0ABV0MRW0</accession>
<evidence type="ECO:0000256" key="1">
    <source>
        <dbReference type="SAM" id="MobiDB-lite"/>
    </source>
</evidence>
<evidence type="ECO:0000313" key="3">
    <source>
        <dbReference type="Proteomes" id="UP001476798"/>
    </source>
</evidence>
<dbReference type="Proteomes" id="UP001476798">
    <property type="component" value="Unassembled WGS sequence"/>
</dbReference>
<organism evidence="2 3">
    <name type="scientific">Goodea atripinnis</name>
    <dbReference type="NCBI Taxonomy" id="208336"/>
    <lineage>
        <taxon>Eukaryota</taxon>
        <taxon>Metazoa</taxon>
        <taxon>Chordata</taxon>
        <taxon>Craniata</taxon>
        <taxon>Vertebrata</taxon>
        <taxon>Euteleostomi</taxon>
        <taxon>Actinopterygii</taxon>
        <taxon>Neopterygii</taxon>
        <taxon>Teleostei</taxon>
        <taxon>Neoteleostei</taxon>
        <taxon>Acanthomorphata</taxon>
        <taxon>Ovalentaria</taxon>
        <taxon>Atherinomorphae</taxon>
        <taxon>Cyprinodontiformes</taxon>
        <taxon>Goodeidae</taxon>
        <taxon>Goodea</taxon>
    </lineage>
</organism>
<protein>
    <recommendedName>
        <fullName evidence="4">Ubinuclein 1</fullName>
    </recommendedName>
</protein>
<feature type="non-terminal residue" evidence="2">
    <location>
        <position position="1"/>
    </location>
</feature>
<reference evidence="2 3" key="1">
    <citation type="submission" date="2021-06" db="EMBL/GenBank/DDBJ databases">
        <authorList>
            <person name="Palmer J.M."/>
        </authorList>
    </citation>
    <scope>NUCLEOTIDE SEQUENCE [LARGE SCALE GENOMIC DNA]</scope>
    <source>
        <strain evidence="2 3">GA_2019</strain>
        <tissue evidence="2">Muscle</tissue>
    </source>
</reference>
<dbReference type="EMBL" id="JAHRIO010010349">
    <property type="protein sequence ID" value="MEQ2161173.1"/>
    <property type="molecule type" value="Genomic_DNA"/>
</dbReference>
<evidence type="ECO:0000313" key="2">
    <source>
        <dbReference type="EMBL" id="MEQ2161173.1"/>
    </source>
</evidence>
<gene>
    <name evidence="2" type="ORF">GOODEAATRI_007125</name>
</gene>